<protein>
    <recommendedName>
        <fullName evidence="4">DUF998 domain-containing protein</fullName>
    </recommendedName>
</protein>
<dbReference type="EMBL" id="NVUL01000059">
    <property type="protein sequence ID" value="PCI76305.1"/>
    <property type="molecule type" value="Genomic_DNA"/>
</dbReference>
<feature type="transmembrane region" description="Helical" evidence="1">
    <location>
        <begin position="192"/>
        <end position="215"/>
    </location>
</feature>
<feature type="transmembrane region" description="Helical" evidence="1">
    <location>
        <begin position="158"/>
        <end position="180"/>
    </location>
</feature>
<sequence>MLGFSSRDELDRKEILGQYLSSKKCNQFNEDYRMNEELPSRRQINHKVMRVIVGIIALSLSPAVWLLSGSDNELTSISISYWTDSRDVFVGSLIAVGFFLSAYNGTGVGRDWEYYLSKMACFFAICVAIFPTKGFSEENMPAKWVQAISNSFWLEPRIIHGISAVLLFACLIALMWFFSVRARKKGKKNRANLYRLICVLMVVGIVVLFLIGNSFDFNDTLFWVEFWGLSWFGCGWLLAGSYKSENQST</sequence>
<dbReference type="AlphaFoldDB" id="A0A2A4X2M7"/>
<feature type="transmembrane region" description="Helical" evidence="1">
    <location>
        <begin position="112"/>
        <end position="130"/>
    </location>
</feature>
<feature type="transmembrane region" description="Helical" evidence="1">
    <location>
        <begin position="221"/>
        <end position="239"/>
    </location>
</feature>
<reference evidence="3" key="1">
    <citation type="submission" date="2017-08" db="EMBL/GenBank/DDBJ databases">
        <title>A dynamic microbial community with high functional redundancy inhabits the cold, oxic subseafloor aquifer.</title>
        <authorList>
            <person name="Tully B.J."/>
            <person name="Wheat C.G."/>
            <person name="Glazer B.T."/>
            <person name="Huber J.A."/>
        </authorList>
    </citation>
    <scope>NUCLEOTIDE SEQUENCE [LARGE SCALE GENOMIC DNA]</scope>
</reference>
<feature type="transmembrane region" description="Helical" evidence="1">
    <location>
        <begin position="88"/>
        <end position="105"/>
    </location>
</feature>
<evidence type="ECO:0008006" key="4">
    <source>
        <dbReference type="Google" id="ProtNLM"/>
    </source>
</evidence>
<dbReference type="Proteomes" id="UP000218767">
    <property type="component" value="Unassembled WGS sequence"/>
</dbReference>
<keyword evidence="1" id="KW-1133">Transmembrane helix</keyword>
<gene>
    <name evidence="2" type="ORF">COB20_11010</name>
</gene>
<name>A0A2A4X2M7_9GAMM</name>
<keyword evidence="1" id="KW-0472">Membrane</keyword>
<evidence type="ECO:0000313" key="3">
    <source>
        <dbReference type="Proteomes" id="UP000218767"/>
    </source>
</evidence>
<evidence type="ECO:0000313" key="2">
    <source>
        <dbReference type="EMBL" id="PCI76305.1"/>
    </source>
</evidence>
<feature type="transmembrane region" description="Helical" evidence="1">
    <location>
        <begin position="48"/>
        <end position="68"/>
    </location>
</feature>
<keyword evidence="1" id="KW-0812">Transmembrane</keyword>
<organism evidence="2 3">
    <name type="scientific">SAR86 cluster bacterium</name>
    <dbReference type="NCBI Taxonomy" id="2030880"/>
    <lineage>
        <taxon>Bacteria</taxon>
        <taxon>Pseudomonadati</taxon>
        <taxon>Pseudomonadota</taxon>
        <taxon>Gammaproteobacteria</taxon>
        <taxon>SAR86 cluster</taxon>
    </lineage>
</organism>
<accession>A0A2A4X2M7</accession>
<proteinExistence type="predicted"/>
<comment type="caution">
    <text evidence="2">The sequence shown here is derived from an EMBL/GenBank/DDBJ whole genome shotgun (WGS) entry which is preliminary data.</text>
</comment>
<evidence type="ECO:0000256" key="1">
    <source>
        <dbReference type="SAM" id="Phobius"/>
    </source>
</evidence>